<evidence type="ECO:0000256" key="1">
    <source>
        <dbReference type="ARBA" id="ARBA00022679"/>
    </source>
</evidence>
<dbReference type="Gene3D" id="3.30.420.10">
    <property type="entry name" value="Ribonuclease H-like superfamily/Ribonuclease H"/>
    <property type="match status" value="1"/>
</dbReference>
<evidence type="ECO:0000313" key="8">
    <source>
        <dbReference type="EMBL" id="KAJ1184845.1"/>
    </source>
</evidence>
<keyword evidence="2" id="KW-0548">Nucleotidyltransferase</keyword>
<dbReference type="Gene3D" id="2.30.30.850">
    <property type="match status" value="1"/>
</dbReference>
<dbReference type="InterPro" id="IPR036397">
    <property type="entry name" value="RNaseH_sf"/>
</dbReference>
<gene>
    <name evidence="8" type="ORF">NDU88_001642</name>
</gene>
<evidence type="ECO:0000256" key="3">
    <source>
        <dbReference type="ARBA" id="ARBA00022722"/>
    </source>
</evidence>
<proteinExistence type="predicted"/>
<dbReference type="Pfam" id="PF18697">
    <property type="entry name" value="MLVIN_C"/>
    <property type="match status" value="1"/>
</dbReference>
<name>A0AAV7U8N2_PLEWA</name>
<evidence type="ECO:0000259" key="7">
    <source>
        <dbReference type="Pfam" id="PF18697"/>
    </source>
</evidence>
<evidence type="ECO:0000256" key="2">
    <source>
        <dbReference type="ARBA" id="ARBA00022695"/>
    </source>
</evidence>
<comment type="caution">
    <text evidence="8">The sequence shown here is derived from an EMBL/GenBank/DDBJ whole genome shotgun (WGS) entry which is preliminary data.</text>
</comment>
<dbReference type="GO" id="GO:0004519">
    <property type="term" value="F:endonuclease activity"/>
    <property type="evidence" value="ECO:0007669"/>
    <property type="project" value="UniProtKB-KW"/>
</dbReference>
<dbReference type="GO" id="GO:0016779">
    <property type="term" value="F:nucleotidyltransferase activity"/>
    <property type="evidence" value="ECO:0007669"/>
    <property type="project" value="UniProtKB-KW"/>
</dbReference>
<dbReference type="EMBL" id="JANPWB010000005">
    <property type="protein sequence ID" value="KAJ1184845.1"/>
    <property type="molecule type" value="Genomic_DNA"/>
</dbReference>
<dbReference type="InterPro" id="IPR040643">
    <property type="entry name" value="MLVIN_C"/>
</dbReference>
<dbReference type="GO" id="GO:0016787">
    <property type="term" value="F:hydrolase activity"/>
    <property type="evidence" value="ECO:0007669"/>
    <property type="project" value="UniProtKB-KW"/>
</dbReference>
<feature type="compositionally biased region" description="Basic and acidic residues" evidence="6">
    <location>
        <begin position="226"/>
        <end position="247"/>
    </location>
</feature>
<dbReference type="AlphaFoldDB" id="A0AAV7U8N2"/>
<feature type="domain" description="Murine leukemia virus integrase C-terminal" evidence="7">
    <location>
        <begin position="90"/>
        <end position="144"/>
    </location>
</feature>
<reference evidence="8" key="1">
    <citation type="journal article" date="2022" name="bioRxiv">
        <title>Sequencing and chromosome-scale assembly of the giantPleurodeles waltlgenome.</title>
        <authorList>
            <person name="Brown T."/>
            <person name="Elewa A."/>
            <person name="Iarovenko S."/>
            <person name="Subramanian E."/>
            <person name="Araus A.J."/>
            <person name="Petzold A."/>
            <person name="Susuki M."/>
            <person name="Suzuki K.-i.T."/>
            <person name="Hayashi T."/>
            <person name="Toyoda A."/>
            <person name="Oliveira C."/>
            <person name="Osipova E."/>
            <person name="Leigh N.D."/>
            <person name="Simon A."/>
            <person name="Yun M.H."/>
        </authorList>
    </citation>
    <scope>NUCLEOTIDE SEQUENCE</scope>
    <source>
        <strain evidence="8">20211129_DDA</strain>
        <tissue evidence="8">Liver</tissue>
    </source>
</reference>
<dbReference type="GO" id="GO:0003676">
    <property type="term" value="F:nucleic acid binding"/>
    <property type="evidence" value="ECO:0007669"/>
    <property type="project" value="InterPro"/>
</dbReference>
<dbReference type="Proteomes" id="UP001066276">
    <property type="component" value="Chromosome 3_1"/>
</dbReference>
<evidence type="ECO:0000256" key="6">
    <source>
        <dbReference type="SAM" id="MobiDB-lite"/>
    </source>
</evidence>
<feature type="compositionally biased region" description="Acidic residues" evidence="6">
    <location>
        <begin position="194"/>
        <end position="203"/>
    </location>
</feature>
<keyword evidence="9" id="KW-1185">Reference proteome</keyword>
<organism evidence="8 9">
    <name type="scientific">Pleurodeles waltl</name>
    <name type="common">Iberian ribbed newt</name>
    <dbReference type="NCBI Taxonomy" id="8319"/>
    <lineage>
        <taxon>Eukaryota</taxon>
        <taxon>Metazoa</taxon>
        <taxon>Chordata</taxon>
        <taxon>Craniata</taxon>
        <taxon>Vertebrata</taxon>
        <taxon>Euteleostomi</taxon>
        <taxon>Amphibia</taxon>
        <taxon>Batrachia</taxon>
        <taxon>Caudata</taxon>
        <taxon>Salamandroidea</taxon>
        <taxon>Salamandridae</taxon>
        <taxon>Pleurodelinae</taxon>
        <taxon>Pleurodeles</taxon>
    </lineage>
</organism>
<accession>A0AAV7U8N2</accession>
<keyword evidence="5" id="KW-0378">Hydrolase</keyword>
<protein>
    <recommendedName>
        <fullName evidence="7">Murine leukemia virus integrase C-terminal domain-containing protein</fullName>
    </recommendedName>
</protein>
<keyword evidence="1" id="KW-0808">Transferase</keyword>
<keyword evidence="3" id="KW-0540">Nuclease</keyword>
<feature type="region of interest" description="Disordered" evidence="6">
    <location>
        <begin position="160"/>
        <end position="329"/>
    </location>
</feature>
<feature type="compositionally biased region" description="Basic and acidic residues" evidence="6">
    <location>
        <begin position="168"/>
        <end position="178"/>
    </location>
</feature>
<evidence type="ECO:0000256" key="4">
    <source>
        <dbReference type="ARBA" id="ARBA00022759"/>
    </source>
</evidence>
<evidence type="ECO:0000256" key="5">
    <source>
        <dbReference type="ARBA" id="ARBA00022801"/>
    </source>
</evidence>
<keyword evidence="4" id="KW-0255">Endonuclease</keyword>
<feature type="compositionally biased region" description="Basic and acidic residues" evidence="6">
    <location>
        <begin position="311"/>
        <end position="329"/>
    </location>
</feature>
<evidence type="ECO:0000313" key="9">
    <source>
        <dbReference type="Proteomes" id="UP001066276"/>
    </source>
</evidence>
<sequence length="370" mass="41561">MCAATNLKWPDTLPLVLMLMRNTPDRKTGLSPHEILMGRAMRLPAVPANALVNITDDMVLDYCKGLADVVRSFSQQVEATTLPPIHDPGHNLRAVDWVVVQKHVRKTCLEPPLKGPYQVILTTTTAVKCAGIPNWIHASHTKKVACPLDHEEALLRVPTTVRQITAPEQEKEQRRTEVEPELIEDGSITPVRDEGEDLQEGAEESITIEPAGEPTTEGALPEGDDSDRQTEQVPDQKGEGVEVDQTKSDLTPPEPVAGPSRENTTEKEKDSGSLLKRISTEGSQKGDEWPNSQVEKRKKVIVEPTIEEEVDTTRKEELSEGEMNGDRELQRKRIASRRYAEPEWAYTTTNEWQQEFMSFCFHRKVLSPYF</sequence>